<evidence type="ECO:0000256" key="1">
    <source>
        <dbReference type="SAM" id="MobiDB-lite"/>
    </source>
</evidence>
<comment type="caution">
    <text evidence="2">The sequence shown here is derived from an EMBL/GenBank/DDBJ whole genome shotgun (WGS) entry which is preliminary data.</text>
</comment>
<reference evidence="2 3" key="1">
    <citation type="submission" date="2021-06" db="EMBL/GenBank/DDBJ databases">
        <authorList>
            <person name="Palmer J.M."/>
        </authorList>
    </citation>
    <scope>NUCLEOTIDE SEQUENCE [LARGE SCALE GENOMIC DNA]</scope>
    <source>
        <strain evidence="3">if_2019</strain>
        <tissue evidence="2">Muscle</tissue>
    </source>
</reference>
<organism evidence="2 3">
    <name type="scientific">Ilyodon furcidens</name>
    <name type="common">goldbreast splitfin</name>
    <dbReference type="NCBI Taxonomy" id="33524"/>
    <lineage>
        <taxon>Eukaryota</taxon>
        <taxon>Metazoa</taxon>
        <taxon>Chordata</taxon>
        <taxon>Craniata</taxon>
        <taxon>Vertebrata</taxon>
        <taxon>Euteleostomi</taxon>
        <taxon>Actinopterygii</taxon>
        <taxon>Neopterygii</taxon>
        <taxon>Teleostei</taxon>
        <taxon>Neoteleostei</taxon>
        <taxon>Acanthomorphata</taxon>
        <taxon>Ovalentaria</taxon>
        <taxon>Atherinomorphae</taxon>
        <taxon>Cyprinodontiformes</taxon>
        <taxon>Goodeidae</taxon>
        <taxon>Ilyodon</taxon>
    </lineage>
</organism>
<feature type="compositionally biased region" description="Polar residues" evidence="1">
    <location>
        <begin position="95"/>
        <end position="104"/>
    </location>
</feature>
<dbReference type="EMBL" id="JAHRIQ010012128">
    <property type="protein sequence ID" value="MEQ2224503.1"/>
    <property type="molecule type" value="Genomic_DNA"/>
</dbReference>
<proteinExistence type="predicted"/>
<evidence type="ECO:0000313" key="2">
    <source>
        <dbReference type="EMBL" id="MEQ2224503.1"/>
    </source>
</evidence>
<accession>A0ABV0SXR9</accession>
<sequence length="104" mass="11466">MIQTRAAGELTPISSSHWVGGTPWTGSQSITGQEAHRTNSHTCTHLYLRAIYSKQLDLESFFWTVGGSQSTRREPIHAQGDAKSMQKDRKLLLAGNSSTNYSTV</sequence>
<name>A0ABV0SXR9_9TELE</name>
<feature type="region of interest" description="Disordered" evidence="1">
    <location>
        <begin position="71"/>
        <end position="104"/>
    </location>
</feature>
<feature type="region of interest" description="Disordered" evidence="1">
    <location>
        <begin position="1"/>
        <end position="36"/>
    </location>
</feature>
<protein>
    <submittedName>
        <fullName evidence="2">Uncharacterized protein</fullName>
    </submittedName>
</protein>
<evidence type="ECO:0000313" key="3">
    <source>
        <dbReference type="Proteomes" id="UP001482620"/>
    </source>
</evidence>
<dbReference type="Proteomes" id="UP001482620">
    <property type="component" value="Unassembled WGS sequence"/>
</dbReference>
<gene>
    <name evidence="2" type="ORF">ILYODFUR_008173</name>
</gene>
<keyword evidence="3" id="KW-1185">Reference proteome</keyword>